<sequence length="315" mass="34330">MALYHFTVTKLLFTEKEINKMQILNKIILGALLIVGGSSFAQQEGVVTNYMYHMNSYNPAYVGVDGETMVTATFRQQWTGIQDAPSAEAVSFGTTLGKKLGIGISIYNSNTFVESQTFTGIDFSYRLQLSQGTELYLGLKAGGNTYSVNTSGLETYNVNSDPSISSISRFNPNVGVGALLKNGKWYASLAVPRLLSTDRADNDNGVATAALAKPHVYATAGYELMLNPITNLMLRPSAMGRYVSGAPISVDFNAMLSFDNIFELGGSYRTDGAFAGLVNFSIKKRLLLGYAYEISTRSELASAKNTNEFLLRFLF</sequence>
<keyword evidence="2" id="KW-1185">Reference proteome</keyword>
<dbReference type="RefSeq" id="WP_187584847.1">
    <property type="nucleotide sequence ID" value="NZ_JACLHY010000011.1"/>
</dbReference>
<dbReference type="Proteomes" id="UP000618952">
    <property type="component" value="Unassembled WGS sequence"/>
</dbReference>
<evidence type="ECO:0000313" key="1">
    <source>
        <dbReference type="EMBL" id="MBC8768700.1"/>
    </source>
</evidence>
<name>A0ABR7QND4_9FLAO</name>
<gene>
    <name evidence="1" type="ORF">H4O18_11910</name>
</gene>
<reference evidence="1 2" key="1">
    <citation type="submission" date="2020-08" db="EMBL/GenBank/DDBJ databases">
        <title>Arenibacter gaetbuli sp. nov., isolated from a sand dune.</title>
        <authorList>
            <person name="Park S."/>
            <person name="Yoon J.-H."/>
        </authorList>
    </citation>
    <scope>NUCLEOTIDE SEQUENCE [LARGE SCALE GENOMIC DNA]</scope>
    <source>
        <strain evidence="1 2">BSSL-BM3</strain>
    </source>
</reference>
<evidence type="ECO:0000313" key="2">
    <source>
        <dbReference type="Proteomes" id="UP000618952"/>
    </source>
</evidence>
<organism evidence="1 2">
    <name type="scientific">Arenibacter arenosicollis</name>
    <dbReference type="NCBI Taxonomy" id="2762274"/>
    <lineage>
        <taxon>Bacteria</taxon>
        <taxon>Pseudomonadati</taxon>
        <taxon>Bacteroidota</taxon>
        <taxon>Flavobacteriia</taxon>
        <taxon>Flavobacteriales</taxon>
        <taxon>Flavobacteriaceae</taxon>
        <taxon>Arenibacter</taxon>
    </lineage>
</organism>
<dbReference type="InterPro" id="IPR019861">
    <property type="entry name" value="PorP/SprF_Bacteroidetes"/>
</dbReference>
<proteinExistence type="predicted"/>
<dbReference type="NCBIfam" id="TIGR03519">
    <property type="entry name" value="T9SS_PorP_fam"/>
    <property type="match status" value="1"/>
</dbReference>
<comment type="caution">
    <text evidence="1">The sequence shown here is derived from an EMBL/GenBank/DDBJ whole genome shotgun (WGS) entry which is preliminary data.</text>
</comment>
<accession>A0ABR7QND4</accession>
<protein>
    <submittedName>
        <fullName evidence="1">Type IX secretion system membrane protein PorP/SprF</fullName>
    </submittedName>
</protein>
<dbReference type="Pfam" id="PF11751">
    <property type="entry name" value="PorP_SprF"/>
    <property type="match status" value="1"/>
</dbReference>
<dbReference type="EMBL" id="JACLHY010000011">
    <property type="protein sequence ID" value="MBC8768700.1"/>
    <property type="molecule type" value="Genomic_DNA"/>
</dbReference>